<comment type="caution">
    <text evidence="2">The sequence shown here is derived from an EMBL/GenBank/DDBJ whole genome shotgun (WGS) entry which is preliminary data.</text>
</comment>
<evidence type="ECO:0000259" key="1">
    <source>
        <dbReference type="PROSITE" id="PS50181"/>
    </source>
</evidence>
<organism evidence="2 3">
    <name type="scientific">Favolaschia claudopus</name>
    <dbReference type="NCBI Taxonomy" id="2862362"/>
    <lineage>
        <taxon>Eukaryota</taxon>
        <taxon>Fungi</taxon>
        <taxon>Dikarya</taxon>
        <taxon>Basidiomycota</taxon>
        <taxon>Agaricomycotina</taxon>
        <taxon>Agaricomycetes</taxon>
        <taxon>Agaricomycetidae</taxon>
        <taxon>Agaricales</taxon>
        <taxon>Marasmiineae</taxon>
        <taxon>Mycenaceae</taxon>
        <taxon>Favolaschia</taxon>
    </lineage>
</organism>
<dbReference type="Proteomes" id="UP001362999">
    <property type="component" value="Unassembled WGS sequence"/>
</dbReference>
<feature type="domain" description="F-box" evidence="1">
    <location>
        <begin position="68"/>
        <end position="117"/>
    </location>
</feature>
<proteinExistence type="predicted"/>
<dbReference type="Gene3D" id="3.80.10.10">
    <property type="entry name" value="Ribonuclease Inhibitor"/>
    <property type="match status" value="1"/>
</dbReference>
<dbReference type="InterPro" id="IPR001810">
    <property type="entry name" value="F-box_dom"/>
</dbReference>
<name>A0AAW0D9H9_9AGAR</name>
<dbReference type="EMBL" id="JAWWNJ010000009">
    <property type="protein sequence ID" value="KAK7048071.1"/>
    <property type="molecule type" value="Genomic_DNA"/>
</dbReference>
<dbReference type="InterPro" id="IPR036047">
    <property type="entry name" value="F-box-like_dom_sf"/>
</dbReference>
<dbReference type="AlphaFoldDB" id="A0AAW0D9H9"/>
<dbReference type="SUPFAM" id="SSF52047">
    <property type="entry name" value="RNI-like"/>
    <property type="match status" value="1"/>
</dbReference>
<evidence type="ECO:0000313" key="2">
    <source>
        <dbReference type="EMBL" id="KAK7048071.1"/>
    </source>
</evidence>
<dbReference type="Gene3D" id="1.20.1280.50">
    <property type="match status" value="1"/>
</dbReference>
<protein>
    <recommendedName>
        <fullName evidence="1">F-box domain-containing protein</fullName>
    </recommendedName>
</protein>
<accession>A0AAW0D9H9</accession>
<dbReference type="InterPro" id="IPR032675">
    <property type="entry name" value="LRR_dom_sf"/>
</dbReference>
<dbReference type="SUPFAM" id="SSF81383">
    <property type="entry name" value="F-box domain"/>
    <property type="match status" value="1"/>
</dbReference>
<dbReference type="PROSITE" id="PS50181">
    <property type="entry name" value="FBOX"/>
    <property type="match status" value="1"/>
</dbReference>
<reference evidence="2 3" key="1">
    <citation type="journal article" date="2024" name="J Genomics">
        <title>Draft genome sequencing and assembly of Favolaschia claudopus CIRM-BRFM 2984 isolated from oak limbs.</title>
        <authorList>
            <person name="Navarro D."/>
            <person name="Drula E."/>
            <person name="Chaduli D."/>
            <person name="Cazenave R."/>
            <person name="Ahrendt S."/>
            <person name="Wang J."/>
            <person name="Lipzen A."/>
            <person name="Daum C."/>
            <person name="Barry K."/>
            <person name="Grigoriev I.V."/>
            <person name="Favel A."/>
            <person name="Rosso M.N."/>
            <person name="Martin F."/>
        </authorList>
    </citation>
    <scope>NUCLEOTIDE SEQUENCE [LARGE SCALE GENOMIC DNA]</scope>
    <source>
        <strain evidence="2 3">CIRM-BRFM 2984</strain>
    </source>
</reference>
<dbReference type="Pfam" id="PF12937">
    <property type="entry name" value="F-box-like"/>
    <property type="match status" value="1"/>
</dbReference>
<sequence length="483" mass="54268">MEFNSSTIPSYGDISESASVASRTFEEQVKCLIAASEEKIGRLEVQVRDLLCIRDRERGLVATLKLIIAPIRKLPAELLTEIFLYTGVTKRDVIRISHVCAYWRQLSHNTPALWRRALPAKVAKSDSPEHVAAAKAWLDRSAPLTIPMTFASTISPAVLDLLLSTAPRWETLDVNDRPHVLTALAKLPSDALKQLRAVQIYGKRDGHLGITSAFLCAPLLRGVTLSIAPFTEDFPMPWAQLTQLILTDPRLHICLSILVQCTSLVYANIDTDMDGDSFSIPELVTLPELQTFFLSIPGGNIAPCFQSLTLPKLTKLELRHYSTDTLQWPLAASSVFPQFLRRSQNLRYFSLYHCNLNPRELYDILLHSPSLTELVLENCRDCIDDFLLSALQYSLNETVHLAPRLQRLKIHFVDDCFDEDVLESMICSRWWTADDLSALTAPPPVAAWKYVSIWRAGNTLPFTPSFEIKMQQLKAQGLDVNVA</sequence>
<evidence type="ECO:0000313" key="3">
    <source>
        <dbReference type="Proteomes" id="UP001362999"/>
    </source>
</evidence>
<keyword evidence="3" id="KW-1185">Reference proteome</keyword>
<gene>
    <name evidence="2" type="ORF">R3P38DRAFT_2867227</name>
</gene>